<protein>
    <submittedName>
        <fullName evidence="1">Uncharacterized protein</fullName>
    </submittedName>
</protein>
<dbReference type="eggNOG" id="ENOG50313NG">
    <property type="taxonomic scope" value="Bacteria"/>
</dbReference>
<dbReference type="KEGG" id="pde:Pden_3736"/>
<reference evidence="2" key="1">
    <citation type="submission" date="2006-12" db="EMBL/GenBank/DDBJ databases">
        <title>Complete sequence of chromosome 2 of Paracoccus denitrificans PD1222.</title>
        <authorList>
            <person name="Copeland A."/>
            <person name="Lucas S."/>
            <person name="Lapidus A."/>
            <person name="Barry K."/>
            <person name="Detter J.C."/>
            <person name="Glavina del Rio T."/>
            <person name="Hammon N."/>
            <person name="Israni S."/>
            <person name="Dalin E."/>
            <person name="Tice H."/>
            <person name="Pitluck S."/>
            <person name="Munk A.C."/>
            <person name="Brettin T."/>
            <person name="Bruce D."/>
            <person name="Han C."/>
            <person name="Tapia R."/>
            <person name="Gilna P."/>
            <person name="Schmutz J."/>
            <person name="Larimer F."/>
            <person name="Land M."/>
            <person name="Hauser L."/>
            <person name="Kyrpides N."/>
            <person name="Lykidis A."/>
            <person name="Spiro S."/>
            <person name="Richardson D.J."/>
            <person name="Moir J.W.B."/>
            <person name="Ferguson S.J."/>
            <person name="van Spanning R.J.M."/>
            <person name="Richardson P."/>
        </authorList>
    </citation>
    <scope>NUCLEOTIDE SEQUENCE [LARGE SCALE GENOMIC DNA]</scope>
    <source>
        <strain evidence="2">Pd 1222</strain>
    </source>
</reference>
<name>A1B8F9_PARDP</name>
<dbReference type="Proteomes" id="UP000000361">
    <property type="component" value="Chromosome 2"/>
</dbReference>
<dbReference type="HOGENOM" id="CLU_1523728_0_0_5"/>
<evidence type="ECO:0000313" key="2">
    <source>
        <dbReference type="Proteomes" id="UP000000361"/>
    </source>
</evidence>
<proteinExistence type="predicted"/>
<dbReference type="AlphaFoldDB" id="A1B8F9"/>
<dbReference type="EnsemblBacteria" id="ABL71803">
    <property type="protein sequence ID" value="ABL71803"/>
    <property type="gene ID" value="Pden_3736"/>
</dbReference>
<accession>A1B8F9</accession>
<keyword evidence="2" id="KW-1185">Reference proteome</keyword>
<gene>
    <name evidence="1" type="ordered locus">Pden_3736</name>
</gene>
<sequence>MSAQDSHGGVACMTPIDTAELERLAASITPGEWRVEAGTTLVWGSCDADDTSDRGMGYPVSECRIAPISSWAKGPDANEGEANARAIALVPALICEVLARRKAEAGMRALLLAGCDLLAFEASALRASISVNGVMCPDPEDQATVESIREIEDWIASVKATLYPTTPEAEGGCDAE</sequence>
<evidence type="ECO:0000313" key="1">
    <source>
        <dbReference type="EMBL" id="ABL71803.1"/>
    </source>
</evidence>
<organism evidence="1 2">
    <name type="scientific">Paracoccus denitrificans (strain Pd 1222)</name>
    <dbReference type="NCBI Taxonomy" id="318586"/>
    <lineage>
        <taxon>Bacteria</taxon>
        <taxon>Pseudomonadati</taxon>
        <taxon>Pseudomonadota</taxon>
        <taxon>Alphaproteobacteria</taxon>
        <taxon>Rhodobacterales</taxon>
        <taxon>Paracoccaceae</taxon>
        <taxon>Paracoccus</taxon>
    </lineage>
</organism>
<dbReference type="STRING" id="318586.Pden_3736"/>
<dbReference type="EMBL" id="CP000490">
    <property type="protein sequence ID" value="ABL71803.1"/>
    <property type="molecule type" value="Genomic_DNA"/>
</dbReference>